<sequence length="87" mass="10307">MKNFLILTMLVFGLSVSVSAQERPPLPPHPSKSELINHKRNELDKKYNTERKLILNHPLLSKKMKRAQLQDLDNKYRKEKQLLKKMK</sequence>
<feature type="region of interest" description="Disordered" evidence="1">
    <location>
        <begin position="20"/>
        <end position="39"/>
    </location>
</feature>
<keyword evidence="4" id="KW-1185">Reference proteome</keyword>
<gene>
    <name evidence="3" type="ORF">DRF59_12845</name>
</gene>
<protein>
    <submittedName>
        <fullName evidence="3">Uncharacterized protein</fullName>
    </submittedName>
</protein>
<dbReference type="EMBL" id="QNUE01000009">
    <property type="protein sequence ID" value="REC66354.1"/>
    <property type="molecule type" value="Genomic_DNA"/>
</dbReference>
<evidence type="ECO:0000256" key="1">
    <source>
        <dbReference type="SAM" id="MobiDB-lite"/>
    </source>
</evidence>
<evidence type="ECO:0000313" key="3">
    <source>
        <dbReference type="EMBL" id="REC66354.1"/>
    </source>
</evidence>
<organism evidence="3 4">
    <name type="scientific">Chryseobacterium flavum</name>
    <dbReference type="NCBI Taxonomy" id="415851"/>
    <lineage>
        <taxon>Bacteria</taxon>
        <taxon>Pseudomonadati</taxon>
        <taxon>Bacteroidota</taxon>
        <taxon>Flavobacteriia</taxon>
        <taxon>Flavobacteriales</taxon>
        <taxon>Weeksellaceae</taxon>
        <taxon>Chryseobacterium group</taxon>
        <taxon>Chryseobacterium</taxon>
    </lineage>
</organism>
<evidence type="ECO:0000313" key="4">
    <source>
        <dbReference type="Proteomes" id="UP000256769"/>
    </source>
</evidence>
<evidence type="ECO:0000256" key="2">
    <source>
        <dbReference type="SAM" id="SignalP"/>
    </source>
</evidence>
<keyword evidence="2" id="KW-0732">Signal</keyword>
<feature type="chain" id="PRO_5017555447" evidence="2">
    <location>
        <begin position="21"/>
        <end position="87"/>
    </location>
</feature>
<dbReference type="Proteomes" id="UP000256769">
    <property type="component" value="Unassembled WGS sequence"/>
</dbReference>
<accession>A0A3D9CKV4</accession>
<dbReference type="AlphaFoldDB" id="A0A3D9CKV4"/>
<proteinExistence type="predicted"/>
<comment type="caution">
    <text evidence="3">The sequence shown here is derived from an EMBL/GenBank/DDBJ whole genome shotgun (WGS) entry which is preliminary data.</text>
</comment>
<reference evidence="3 4" key="1">
    <citation type="journal article" date="2007" name="Int. J. Syst. Evol. Microbiol.">
        <title>Chryseobacterium flavum sp. nov., isolated from polluted soil.</title>
        <authorList>
            <person name="Zhou Y."/>
            <person name="Dong J."/>
            <person name="Wang X."/>
            <person name="Huang X."/>
            <person name="Zhang K.Y."/>
            <person name="Zhang Y.Q."/>
            <person name="Guo Y.F."/>
            <person name="Lai R."/>
            <person name="Li W.J."/>
        </authorList>
    </citation>
    <scope>NUCLEOTIDE SEQUENCE [LARGE SCALE GENOMIC DNA]</scope>
    <source>
        <strain evidence="3 4">KCTC 12877</strain>
    </source>
</reference>
<dbReference type="RefSeq" id="WP_115960620.1">
    <property type="nucleotide sequence ID" value="NZ_CBCRVL010000029.1"/>
</dbReference>
<feature type="signal peptide" evidence="2">
    <location>
        <begin position="1"/>
        <end position="20"/>
    </location>
</feature>
<dbReference type="OrthoDB" id="1264899at2"/>
<name>A0A3D9CKV4_9FLAO</name>